<dbReference type="Gene3D" id="1.10.260.40">
    <property type="entry name" value="lambda repressor-like DNA-binding domains"/>
    <property type="match status" value="1"/>
</dbReference>
<dbReference type="InterPro" id="IPR010982">
    <property type="entry name" value="Lambda_DNA-bd_dom_sf"/>
</dbReference>
<dbReference type="SMART" id="SM00530">
    <property type="entry name" value="HTH_XRE"/>
    <property type="match status" value="1"/>
</dbReference>
<dbReference type="Proteomes" id="UP000233491">
    <property type="component" value="Unassembled WGS sequence"/>
</dbReference>
<evidence type="ECO:0000313" key="3">
    <source>
        <dbReference type="Proteomes" id="UP000233491"/>
    </source>
</evidence>
<dbReference type="GO" id="GO:0003677">
    <property type="term" value="F:DNA binding"/>
    <property type="evidence" value="ECO:0007669"/>
    <property type="project" value="InterPro"/>
</dbReference>
<protein>
    <recommendedName>
        <fullName evidence="1">HTH cro/C1-type domain-containing protein</fullName>
    </recommendedName>
</protein>
<dbReference type="OrthoDB" id="407979at2"/>
<dbReference type="SUPFAM" id="SSF47413">
    <property type="entry name" value="lambda repressor-like DNA-binding domains"/>
    <property type="match status" value="1"/>
</dbReference>
<dbReference type="EMBL" id="PJNW01000008">
    <property type="protein sequence ID" value="PKR89083.1"/>
    <property type="molecule type" value="Genomic_DNA"/>
</dbReference>
<accession>A0A2N3LWZ5</accession>
<proteinExistence type="predicted"/>
<evidence type="ECO:0000259" key="1">
    <source>
        <dbReference type="PROSITE" id="PS50943"/>
    </source>
</evidence>
<feature type="domain" description="HTH cro/C1-type" evidence="1">
    <location>
        <begin position="23"/>
        <end position="77"/>
    </location>
</feature>
<comment type="caution">
    <text evidence="2">The sequence shown here is derived from an EMBL/GenBank/DDBJ whole genome shotgun (WGS) entry which is preliminary data.</text>
</comment>
<gene>
    <name evidence="2" type="ORF">CXZ10_11235</name>
</gene>
<dbReference type="RefSeq" id="WP_101289285.1">
    <property type="nucleotide sequence ID" value="NZ_FOUQ01000017.1"/>
</dbReference>
<dbReference type="PROSITE" id="PS50943">
    <property type="entry name" value="HTH_CROC1"/>
    <property type="match status" value="1"/>
</dbReference>
<reference evidence="2 3" key="1">
    <citation type="submission" date="2017-12" db="EMBL/GenBank/DDBJ databases">
        <title>Anaerobic carbon monoxide metabolism by Pleomorphomonas carboxyditropha sp. nov., a new mesophilic hydrogenogenic carboxidotroph.</title>
        <authorList>
            <person name="Esquivel-Elizondo S."/>
            <person name="Krajmalnik-Brown R."/>
        </authorList>
    </citation>
    <scope>NUCLEOTIDE SEQUENCE [LARGE SCALE GENOMIC DNA]</scope>
    <source>
        <strain evidence="2 3">R5-392</strain>
    </source>
</reference>
<keyword evidence="3" id="KW-1185">Reference proteome</keyword>
<evidence type="ECO:0000313" key="2">
    <source>
        <dbReference type="EMBL" id="PKR89083.1"/>
    </source>
</evidence>
<dbReference type="Pfam" id="PF01381">
    <property type="entry name" value="HTH_3"/>
    <property type="match status" value="1"/>
</dbReference>
<name>A0A2N3LWZ5_9HYPH</name>
<dbReference type="AlphaFoldDB" id="A0A2N3LWZ5"/>
<dbReference type="CDD" id="cd00093">
    <property type="entry name" value="HTH_XRE"/>
    <property type="match status" value="1"/>
</dbReference>
<dbReference type="InterPro" id="IPR001387">
    <property type="entry name" value="Cro/C1-type_HTH"/>
</dbReference>
<organism evidence="2 3">
    <name type="scientific">Pleomorphomonas diazotrophica</name>
    <dbReference type="NCBI Taxonomy" id="1166257"/>
    <lineage>
        <taxon>Bacteria</taxon>
        <taxon>Pseudomonadati</taxon>
        <taxon>Pseudomonadota</taxon>
        <taxon>Alphaproteobacteria</taxon>
        <taxon>Hyphomicrobiales</taxon>
        <taxon>Pleomorphomonadaceae</taxon>
        <taxon>Pleomorphomonas</taxon>
    </lineage>
</organism>
<sequence>MNNEGVEQQPTQLSGVAVVGRGVAVWREQRGLTIEQLAQLSGFPSMLLSAIEAGQHDPDIDLLDRLAGVLGIRLIDLLILPS</sequence>